<name>V4KH77_EUTSA</name>
<dbReference type="CDD" id="cd22157">
    <property type="entry name" value="F-box_AtFBW1-like"/>
    <property type="match status" value="1"/>
</dbReference>
<dbReference type="PANTHER" id="PTHR31111">
    <property type="entry name" value="BNAA05G37150D PROTEIN-RELATED"/>
    <property type="match status" value="1"/>
</dbReference>
<keyword evidence="4" id="KW-1185">Reference proteome</keyword>
<sequence length="417" mass="47837">MIRGENSDSILHIDLIIEIFSRLPAKSIARFRCLSKQWGSIFLRPFFTDLFLTRSSARPPRLLFAPQNPYDDKSSSLVVIADSHMKFLGDNTWLEICGSASGLICFRRRKAISKADKLPVICNPSTGQYASLPFPKRGIYGGRIFLGFDPIDKQFKVFSVRYPNDNYDEIGFQYEILTLGTGIVLWRKIHCSLNHFPGHYLPKGICINGILYYLAEQKDETCYMIVCFDVRSEKFKFIYRDFFRYGDHTELINYKGILGVITWTCNDSPPGARRSLKLCLSVLKNVEKPESEWSEYSYTFWENQFPKYTLCVYSIVGVTATGEIVFSTHDASKPFYVFFFNPERSSLRSVEIQGFGAANHGASEKRSRSVRVFVDYVEDLKFITMKTTYNSATSISPPEQKREPKSTSSKAHLQQED</sequence>
<feature type="domain" description="F-box" evidence="2">
    <location>
        <begin position="11"/>
        <end position="50"/>
    </location>
</feature>
<evidence type="ECO:0000313" key="3">
    <source>
        <dbReference type="EMBL" id="ESQ30514.1"/>
    </source>
</evidence>
<dbReference type="PANTHER" id="PTHR31111:SF130">
    <property type="entry name" value="F-BOX ASSOCIATED UBIQUITINATION EFFECTOR FAMILY PROTEIN"/>
    <property type="match status" value="1"/>
</dbReference>
<reference evidence="3 4" key="1">
    <citation type="journal article" date="2013" name="Front. Plant Sci.">
        <title>The Reference Genome of the Halophytic Plant Eutrema salsugineum.</title>
        <authorList>
            <person name="Yang R."/>
            <person name="Jarvis D.E."/>
            <person name="Chen H."/>
            <person name="Beilstein M.A."/>
            <person name="Grimwood J."/>
            <person name="Jenkins J."/>
            <person name="Shu S."/>
            <person name="Prochnik S."/>
            <person name="Xin M."/>
            <person name="Ma C."/>
            <person name="Schmutz J."/>
            <person name="Wing R.A."/>
            <person name="Mitchell-Olds T."/>
            <person name="Schumaker K.S."/>
            <person name="Wang X."/>
        </authorList>
    </citation>
    <scope>NUCLEOTIDE SEQUENCE [LARGE SCALE GENOMIC DNA]</scope>
</reference>
<dbReference type="Proteomes" id="UP000030689">
    <property type="component" value="Unassembled WGS sequence"/>
</dbReference>
<dbReference type="SMART" id="SM00256">
    <property type="entry name" value="FBOX"/>
    <property type="match status" value="1"/>
</dbReference>
<dbReference type="InterPro" id="IPR036047">
    <property type="entry name" value="F-box-like_dom_sf"/>
</dbReference>
<dbReference type="KEGG" id="eus:EUTSA_v10012279mg"/>
<accession>V4KH77</accession>
<dbReference type="OMA" id="NTWLEIC"/>
<evidence type="ECO:0000259" key="2">
    <source>
        <dbReference type="SMART" id="SM00256"/>
    </source>
</evidence>
<evidence type="ECO:0000256" key="1">
    <source>
        <dbReference type="SAM" id="MobiDB-lite"/>
    </source>
</evidence>
<organism evidence="3 4">
    <name type="scientific">Eutrema salsugineum</name>
    <name type="common">Saltwater cress</name>
    <name type="synonym">Sisymbrium salsugineum</name>
    <dbReference type="NCBI Taxonomy" id="72664"/>
    <lineage>
        <taxon>Eukaryota</taxon>
        <taxon>Viridiplantae</taxon>
        <taxon>Streptophyta</taxon>
        <taxon>Embryophyta</taxon>
        <taxon>Tracheophyta</taxon>
        <taxon>Spermatophyta</taxon>
        <taxon>Magnoliopsida</taxon>
        <taxon>eudicotyledons</taxon>
        <taxon>Gunneridae</taxon>
        <taxon>Pentapetalae</taxon>
        <taxon>rosids</taxon>
        <taxon>malvids</taxon>
        <taxon>Brassicales</taxon>
        <taxon>Brassicaceae</taxon>
        <taxon>Eutremeae</taxon>
        <taxon>Eutrema</taxon>
    </lineage>
</organism>
<dbReference type="SUPFAM" id="SSF81383">
    <property type="entry name" value="F-box domain"/>
    <property type="match status" value="1"/>
</dbReference>
<dbReference type="EMBL" id="KI517809">
    <property type="protein sequence ID" value="ESQ30514.1"/>
    <property type="molecule type" value="Genomic_DNA"/>
</dbReference>
<feature type="non-terminal residue" evidence="3">
    <location>
        <position position="417"/>
    </location>
</feature>
<dbReference type="Pfam" id="PF08268">
    <property type="entry name" value="FBA_3"/>
    <property type="match status" value="1"/>
</dbReference>
<proteinExistence type="predicted"/>
<gene>
    <name evidence="3" type="ORF">EUTSA_v10012279mg</name>
</gene>
<dbReference type="NCBIfam" id="TIGR01640">
    <property type="entry name" value="F_box_assoc_1"/>
    <property type="match status" value="1"/>
</dbReference>
<dbReference type="InterPro" id="IPR013187">
    <property type="entry name" value="F-box-assoc_dom_typ3"/>
</dbReference>
<dbReference type="InterPro" id="IPR001810">
    <property type="entry name" value="F-box_dom"/>
</dbReference>
<evidence type="ECO:0000313" key="4">
    <source>
        <dbReference type="Proteomes" id="UP000030689"/>
    </source>
</evidence>
<feature type="compositionally biased region" description="Polar residues" evidence="1">
    <location>
        <begin position="406"/>
        <end position="417"/>
    </location>
</feature>
<feature type="region of interest" description="Disordered" evidence="1">
    <location>
        <begin position="391"/>
        <end position="417"/>
    </location>
</feature>
<protein>
    <recommendedName>
        <fullName evidence="2">F-box domain-containing protein</fullName>
    </recommendedName>
</protein>
<dbReference type="Gene3D" id="1.20.1280.50">
    <property type="match status" value="1"/>
</dbReference>
<dbReference type="Gramene" id="ESQ30514">
    <property type="protein sequence ID" value="ESQ30514"/>
    <property type="gene ID" value="EUTSA_v10012279mg"/>
</dbReference>
<dbReference type="InterPro" id="IPR017451">
    <property type="entry name" value="F-box-assoc_interact_dom"/>
</dbReference>
<dbReference type="Pfam" id="PF00646">
    <property type="entry name" value="F-box"/>
    <property type="match status" value="1"/>
</dbReference>
<dbReference type="AlphaFoldDB" id="V4KH77"/>